<proteinExistence type="predicted"/>
<organism evidence="2 3">
    <name type="scientific">Clathrospora elynae</name>
    <dbReference type="NCBI Taxonomy" id="706981"/>
    <lineage>
        <taxon>Eukaryota</taxon>
        <taxon>Fungi</taxon>
        <taxon>Dikarya</taxon>
        <taxon>Ascomycota</taxon>
        <taxon>Pezizomycotina</taxon>
        <taxon>Dothideomycetes</taxon>
        <taxon>Pleosporomycetidae</taxon>
        <taxon>Pleosporales</taxon>
        <taxon>Diademaceae</taxon>
        <taxon>Clathrospora</taxon>
    </lineage>
</organism>
<sequence>MVTASRHGRQATASTGCATSSHTISPTTRTLMVTAPVANTSTILWGNWCRIFAS</sequence>
<dbReference type="Proteomes" id="UP000800038">
    <property type="component" value="Unassembled WGS sequence"/>
</dbReference>
<reference evidence="2" key="1">
    <citation type="journal article" date="2020" name="Stud. Mycol.">
        <title>101 Dothideomycetes genomes: a test case for predicting lifestyles and emergence of pathogens.</title>
        <authorList>
            <person name="Haridas S."/>
            <person name="Albert R."/>
            <person name="Binder M."/>
            <person name="Bloem J."/>
            <person name="Labutti K."/>
            <person name="Salamov A."/>
            <person name="Andreopoulos B."/>
            <person name="Baker S."/>
            <person name="Barry K."/>
            <person name="Bills G."/>
            <person name="Bluhm B."/>
            <person name="Cannon C."/>
            <person name="Castanera R."/>
            <person name="Culley D."/>
            <person name="Daum C."/>
            <person name="Ezra D."/>
            <person name="Gonzalez J."/>
            <person name="Henrissat B."/>
            <person name="Kuo A."/>
            <person name="Liang C."/>
            <person name="Lipzen A."/>
            <person name="Lutzoni F."/>
            <person name="Magnuson J."/>
            <person name="Mondo S."/>
            <person name="Nolan M."/>
            <person name="Ohm R."/>
            <person name="Pangilinan J."/>
            <person name="Park H.-J."/>
            <person name="Ramirez L."/>
            <person name="Alfaro M."/>
            <person name="Sun H."/>
            <person name="Tritt A."/>
            <person name="Yoshinaga Y."/>
            <person name="Zwiers L.-H."/>
            <person name="Turgeon B."/>
            <person name="Goodwin S."/>
            <person name="Spatafora J."/>
            <person name="Crous P."/>
            <person name="Grigoriev I."/>
        </authorList>
    </citation>
    <scope>NUCLEOTIDE SEQUENCE</scope>
    <source>
        <strain evidence="2">CBS 161.51</strain>
    </source>
</reference>
<protein>
    <submittedName>
        <fullName evidence="2">Uncharacterized protein</fullName>
    </submittedName>
</protein>
<feature type="compositionally biased region" description="Polar residues" evidence="1">
    <location>
        <begin position="11"/>
        <end position="23"/>
    </location>
</feature>
<feature type="region of interest" description="Disordered" evidence="1">
    <location>
        <begin position="1"/>
        <end position="23"/>
    </location>
</feature>
<gene>
    <name evidence="2" type="ORF">EJ02DRAFT_393473</name>
</gene>
<evidence type="ECO:0000313" key="3">
    <source>
        <dbReference type="Proteomes" id="UP000800038"/>
    </source>
</evidence>
<dbReference type="EMBL" id="ML976002">
    <property type="protein sequence ID" value="KAF1946552.1"/>
    <property type="molecule type" value="Genomic_DNA"/>
</dbReference>
<name>A0A6A5T3V5_9PLEO</name>
<dbReference type="AlphaFoldDB" id="A0A6A5T3V5"/>
<evidence type="ECO:0000313" key="2">
    <source>
        <dbReference type="EMBL" id="KAF1946552.1"/>
    </source>
</evidence>
<accession>A0A6A5T3V5</accession>
<keyword evidence="3" id="KW-1185">Reference proteome</keyword>
<evidence type="ECO:0000256" key="1">
    <source>
        <dbReference type="SAM" id="MobiDB-lite"/>
    </source>
</evidence>